<dbReference type="RefSeq" id="WP_379497755.1">
    <property type="nucleotide sequence ID" value="NZ_JBHSAO010000011.1"/>
</dbReference>
<dbReference type="EMBL" id="JBHSAO010000011">
    <property type="protein sequence ID" value="MFC4025268.1"/>
    <property type="molecule type" value="Genomic_DNA"/>
</dbReference>
<comment type="caution">
    <text evidence="2">The sequence shown here is derived from an EMBL/GenBank/DDBJ whole genome shotgun (WGS) entry which is preliminary data.</text>
</comment>
<keyword evidence="1" id="KW-0175">Coiled coil</keyword>
<name>A0ABV8H0A6_9BACI</name>
<proteinExistence type="predicted"/>
<dbReference type="Proteomes" id="UP001595772">
    <property type="component" value="Unassembled WGS sequence"/>
</dbReference>
<keyword evidence="3" id="KW-1185">Reference proteome</keyword>
<evidence type="ECO:0000313" key="3">
    <source>
        <dbReference type="Proteomes" id="UP001595772"/>
    </source>
</evidence>
<organism evidence="2 3">
    <name type="scientific">Oceanobacillus longus</name>
    <dbReference type="NCBI Taxonomy" id="930120"/>
    <lineage>
        <taxon>Bacteria</taxon>
        <taxon>Bacillati</taxon>
        <taxon>Bacillota</taxon>
        <taxon>Bacilli</taxon>
        <taxon>Bacillales</taxon>
        <taxon>Bacillaceae</taxon>
        <taxon>Oceanobacillus</taxon>
    </lineage>
</organism>
<evidence type="ECO:0000313" key="2">
    <source>
        <dbReference type="EMBL" id="MFC4025268.1"/>
    </source>
</evidence>
<dbReference type="InterPro" id="IPR031681">
    <property type="entry name" value="YwqH-like"/>
</dbReference>
<protein>
    <submittedName>
        <fullName evidence="2">DUF5082 family protein</fullName>
    </submittedName>
</protein>
<reference evidence="3" key="1">
    <citation type="journal article" date="2019" name="Int. J. Syst. Evol. Microbiol.">
        <title>The Global Catalogue of Microorganisms (GCM) 10K type strain sequencing project: providing services to taxonomists for standard genome sequencing and annotation.</title>
        <authorList>
            <consortium name="The Broad Institute Genomics Platform"/>
            <consortium name="The Broad Institute Genome Sequencing Center for Infectious Disease"/>
            <person name="Wu L."/>
            <person name="Ma J."/>
        </authorList>
    </citation>
    <scope>NUCLEOTIDE SEQUENCE [LARGE SCALE GENOMIC DNA]</scope>
    <source>
        <strain evidence="3">IBRC-M 10703</strain>
    </source>
</reference>
<evidence type="ECO:0000256" key="1">
    <source>
        <dbReference type="SAM" id="Coils"/>
    </source>
</evidence>
<feature type="coiled-coil region" evidence="1">
    <location>
        <begin position="83"/>
        <end position="110"/>
    </location>
</feature>
<gene>
    <name evidence="2" type="ORF">ACFOUV_15840</name>
</gene>
<accession>A0ABV8H0A6</accession>
<sequence length="112" mass="13341">MSLFYYYGLLREKREQLQRLQDCQSKLQGYKQEFSSFIGPIMNPELSTFTWQGTLAKKFEEIRMEGMLHSYTDIENNQFNEVFSMLSNKMQHLRSEIQSIEQTIVRLKSVAE</sequence>
<dbReference type="Pfam" id="PF16888">
    <property type="entry name" value="YwqH-like"/>
    <property type="match status" value="1"/>
</dbReference>